<evidence type="ECO:0000313" key="12">
    <source>
        <dbReference type="EMBL" id="MDQ0681534.1"/>
    </source>
</evidence>
<gene>
    <name evidence="12" type="ORF">QFZ56_000497</name>
</gene>
<evidence type="ECO:0000256" key="3">
    <source>
        <dbReference type="ARBA" id="ARBA00004613"/>
    </source>
</evidence>
<evidence type="ECO:0000256" key="4">
    <source>
        <dbReference type="ARBA" id="ARBA00006463"/>
    </source>
</evidence>
<comment type="function">
    <text evidence="10">Catalyzes the depolymerization of both polygalacturonate and pectins of methyl esterification degree from 22 to 89%, with an endo mode of action. In contrast to the majority of pectate lyases, displays high activity on highly methylated pectins.</text>
</comment>
<dbReference type="InterPro" id="IPR011050">
    <property type="entry name" value="Pectin_lyase_fold/virulence"/>
</dbReference>
<evidence type="ECO:0000256" key="5">
    <source>
        <dbReference type="ARBA" id="ARBA00012272"/>
    </source>
</evidence>
<evidence type="ECO:0000256" key="7">
    <source>
        <dbReference type="ARBA" id="ARBA00022729"/>
    </source>
</evidence>
<comment type="subcellular location">
    <subcellularLocation>
        <location evidence="3 10">Secreted</location>
    </subcellularLocation>
</comment>
<dbReference type="Gene3D" id="2.160.20.10">
    <property type="entry name" value="Single-stranded right-handed beta-helix, Pectin lyase-like"/>
    <property type="match status" value="1"/>
</dbReference>
<protein>
    <recommendedName>
        <fullName evidence="5 10">Pectate lyase</fullName>
        <ecNumber evidence="5 10">4.2.2.2</ecNumber>
    </recommendedName>
</protein>
<keyword evidence="11" id="KW-0812">Transmembrane</keyword>
<keyword evidence="13" id="KW-1185">Reference proteome</keyword>
<evidence type="ECO:0000256" key="9">
    <source>
        <dbReference type="ARBA" id="ARBA00023239"/>
    </source>
</evidence>
<accession>A0ABU0PT17</accession>
<dbReference type="InterPro" id="IPR004898">
    <property type="entry name" value="Pectate_lyase_PlyH/PlyE-like"/>
</dbReference>
<keyword evidence="6 10" id="KW-0964">Secreted</keyword>
<dbReference type="Pfam" id="PF03211">
    <property type="entry name" value="Pectate_lyase"/>
    <property type="match status" value="1"/>
</dbReference>
<dbReference type="EC" id="4.2.2.2" evidence="5 10"/>
<feature type="transmembrane region" description="Helical" evidence="11">
    <location>
        <begin position="32"/>
        <end position="51"/>
    </location>
</feature>
<comment type="caution">
    <text evidence="12">The sequence shown here is derived from an EMBL/GenBank/DDBJ whole genome shotgun (WGS) entry which is preliminary data.</text>
</comment>
<organism evidence="12 13">
    <name type="scientific">Streptomyces achromogenes</name>
    <dbReference type="NCBI Taxonomy" id="67255"/>
    <lineage>
        <taxon>Bacteria</taxon>
        <taxon>Bacillati</taxon>
        <taxon>Actinomycetota</taxon>
        <taxon>Actinomycetes</taxon>
        <taxon>Kitasatosporales</taxon>
        <taxon>Streptomycetaceae</taxon>
        <taxon>Streptomyces</taxon>
    </lineage>
</organism>
<keyword evidence="8 10" id="KW-0106">Calcium</keyword>
<proteinExistence type="inferred from homology"/>
<evidence type="ECO:0000256" key="10">
    <source>
        <dbReference type="RuleBase" id="RU367009"/>
    </source>
</evidence>
<keyword evidence="11" id="KW-0472">Membrane</keyword>
<evidence type="ECO:0000256" key="6">
    <source>
        <dbReference type="ARBA" id="ARBA00022525"/>
    </source>
</evidence>
<comment type="similarity">
    <text evidence="4 10">Belongs to the polysaccharide lyase 3 family.</text>
</comment>
<reference evidence="12 13" key="1">
    <citation type="submission" date="2023-07" db="EMBL/GenBank/DDBJ databases">
        <title>Comparative genomics of wheat-associated soil bacteria to identify genetic determinants of phenazine resistance.</title>
        <authorList>
            <person name="Mouncey N."/>
        </authorList>
    </citation>
    <scope>NUCLEOTIDE SEQUENCE [LARGE SCALE GENOMIC DNA]</scope>
    <source>
        <strain evidence="12 13">W4I19-2</strain>
    </source>
</reference>
<dbReference type="PANTHER" id="PTHR33407">
    <property type="entry name" value="PECTATE LYASE F-RELATED"/>
    <property type="match status" value="1"/>
</dbReference>
<evidence type="ECO:0000313" key="13">
    <source>
        <dbReference type="Proteomes" id="UP001243364"/>
    </source>
</evidence>
<evidence type="ECO:0000256" key="11">
    <source>
        <dbReference type="SAM" id="Phobius"/>
    </source>
</evidence>
<comment type="cofactor">
    <cofactor evidence="2 10">
        <name>Ca(2+)</name>
        <dbReference type="ChEBI" id="CHEBI:29108"/>
    </cofactor>
</comment>
<dbReference type="EMBL" id="JAUSYA010000001">
    <property type="protein sequence ID" value="MDQ0681534.1"/>
    <property type="molecule type" value="Genomic_DNA"/>
</dbReference>
<evidence type="ECO:0000256" key="2">
    <source>
        <dbReference type="ARBA" id="ARBA00001913"/>
    </source>
</evidence>
<keyword evidence="9 10" id="KW-0456">Lyase</keyword>
<sequence length="295" mass="30277">MPLRRFVERRGVHVTAHSPHSGHRRRHNRTPLIVAAAAGVLAVTLVAQVALASGERGAAAEQAGARVLAVPPVAGKVRLTATRRVTGVLDGGLTRFTAAGALAGDARQAGRSPLFELADGTVLKNVVLGAPAAGGVRCLGSCTLENVYWEDVGEDAATFVGRSPDAVYTVSGGGAADAAGTVFQFDGAGTLTVRDFAVAGFGELVRSCGDCGAQFRRDVVLENVTATAPGRELVGVNGNFGDTARLSGVTVVDDPGRDIVPCQKFEGVTTGDPAKLDAGPDGVNCLFEESDVTFR</sequence>
<evidence type="ECO:0000256" key="1">
    <source>
        <dbReference type="ARBA" id="ARBA00000695"/>
    </source>
</evidence>
<evidence type="ECO:0000256" key="8">
    <source>
        <dbReference type="ARBA" id="ARBA00022837"/>
    </source>
</evidence>
<dbReference type="SUPFAM" id="SSF51126">
    <property type="entry name" value="Pectin lyase-like"/>
    <property type="match status" value="1"/>
</dbReference>
<dbReference type="InterPro" id="IPR012334">
    <property type="entry name" value="Pectin_lyas_fold"/>
</dbReference>
<keyword evidence="7" id="KW-0732">Signal</keyword>
<dbReference type="PANTHER" id="PTHR33407:SF9">
    <property type="entry name" value="PECTATE LYASE F-RELATED"/>
    <property type="match status" value="1"/>
</dbReference>
<name>A0ABU0PT17_STRAH</name>
<dbReference type="Proteomes" id="UP001243364">
    <property type="component" value="Unassembled WGS sequence"/>
</dbReference>
<keyword evidence="11" id="KW-1133">Transmembrane helix</keyword>
<comment type="catalytic activity">
    <reaction evidence="1 10">
        <text>Eliminative cleavage of (1-&gt;4)-alpha-D-galacturonan to give oligosaccharides with 4-deoxy-alpha-D-galact-4-enuronosyl groups at their non-reducing ends.</text>
        <dbReference type="EC" id="4.2.2.2"/>
    </reaction>
</comment>